<dbReference type="GO" id="GO:0015658">
    <property type="term" value="F:branched-chain amino acid transmembrane transporter activity"/>
    <property type="evidence" value="ECO:0007669"/>
    <property type="project" value="InterPro"/>
</dbReference>
<dbReference type="PANTHER" id="PTHR30482">
    <property type="entry name" value="HIGH-AFFINITY BRANCHED-CHAIN AMINO ACID TRANSPORT SYSTEM PERMEASE"/>
    <property type="match status" value="1"/>
</dbReference>
<proteinExistence type="predicted"/>
<feature type="transmembrane region" description="Helical" evidence="6">
    <location>
        <begin position="34"/>
        <end position="54"/>
    </location>
</feature>
<evidence type="ECO:0000313" key="7">
    <source>
        <dbReference type="EMBL" id="QND72901.1"/>
    </source>
</evidence>
<dbReference type="InterPro" id="IPR001851">
    <property type="entry name" value="ABC_transp_permease"/>
</dbReference>
<dbReference type="RefSeq" id="WP_184511798.1">
    <property type="nucleotide sequence ID" value="NZ_CP050292.1"/>
</dbReference>
<feature type="transmembrane region" description="Helical" evidence="6">
    <location>
        <begin position="66"/>
        <end position="83"/>
    </location>
</feature>
<dbReference type="PANTHER" id="PTHR30482:SF10">
    <property type="entry name" value="HIGH-AFFINITY BRANCHED-CHAIN AMINO ACID TRANSPORT PROTEIN BRAE"/>
    <property type="match status" value="1"/>
</dbReference>
<dbReference type="GO" id="GO:0005886">
    <property type="term" value="C:plasma membrane"/>
    <property type="evidence" value="ECO:0007669"/>
    <property type="project" value="UniProtKB-SubCell"/>
</dbReference>
<dbReference type="Pfam" id="PF02653">
    <property type="entry name" value="BPD_transp_2"/>
    <property type="match status" value="1"/>
</dbReference>
<dbReference type="CDD" id="cd06581">
    <property type="entry name" value="TM_PBP1_LivM_like"/>
    <property type="match status" value="1"/>
</dbReference>
<dbReference type="AlphaFoldDB" id="A0A7G6U1L9"/>
<feature type="transmembrane region" description="Helical" evidence="6">
    <location>
        <begin position="223"/>
        <end position="248"/>
    </location>
</feature>
<gene>
    <name evidence="7" type="ORF">HB776_18080</name>
</gene>
<feature type="transmembrane region" description="Helical" evidence="6">
    <location>
        <begin position="174"/>
        <end position="193"/>
    </location>
</feature>
<keyword evidence="3 6" id="KW-0812">Transmembrane</keyword>
<reference evidence="8" key="1">
    <citation type="journal article" date="2020" name="Mol. Plant Microbe">
        <title>Rhizobial microsymbionts of the narrowly endemic Oxytropis species growing in Kamchatka are characterized by significant genetic diversity and possess a set of genes that are associated with T3SS and T6SS secretion systems and can affect the development of symbiosis.</title>
        <authorList>
            <person name="Safronova V."/>
            <person name="Guro P."/>
            <person name="Sazanova A."/>
            <person name="Kuznetsova I."/>
            <person name="Belimov A."/>
            <person name="Yakubov V."/>
            <person name="Chirak E."/>
            <person name="Afonin A."/>
            <person name="Gogolev Y."/>
            <person name="Andronov E."/>
            <person name="Tikhonovich I."/>
        </authorList>
    </citation>
    <scope>NUCLEOTIDE SEQUENCE [LARGE SCALE GENOMIC DNA]</scope>
    <source>
        <strain evidence="8">581</strain>
    </source>
</reference>
<evidence type="ECO:0000256" key="4">
    <source>
        <dbReference type="ARBA" id="ARBA00022989"/>
    </source>
</evidence>
<dbReference type="Proteomes" id="UP000515291">
    <property type="component" value="Chromosome"/>
</dbReference>
<keyword evidence="5 6" id="KW-0472">Membrane</keyword>
<evidence type="ECO:0000256" key="1">
    <source>
        <dbReference type="ARBA" id="ARBA00004651"/>
    </source>
</evidence>
<name>A0A7G6U1L9_9BRAD</name>
<evidence type="ECO:0000313" key="8">
    <source>
        <dbReference type="Proteomes" id="UP000515291"/>
    </source>
</evidence>
<accession>A0A7G6U1L9</accession>
<feature type="transmembrane region" description="Helical" evidence="6">
    <location>
        <begin position="299"/>
        <end position="320"/>
    </location>
</feature>
<dbReference type="KEGG" id="trb:HB776_18080"/>
<feature type="transmembrane region" description="Helical" evidence="6">
    <location>
        <begin position="9"/>
        <end position="28"/>
    </location>
</feature>
<feature type="transmembrane region" description="Helical" evidence="6">
    <location>
        <begin position="89"/>
        <end position="108"/>
    </location>
</feature>
<keyword evidence="4 6" id="KW-1133">Transmembrane helix</keyword>
<comment type="subcellular location">
    <subcellularLocation>
        <location evidence="1">Cell membrane</location>
        <topology evidence="1">Multi-pass membrane protein</topology>
    </subcellularLocation>
</comment>
<dbReference type="EMBL" id="CP050292">
    <property type="protein sequence ID" value="QND72901.1"/>
    <property type="molecule type" value="Genomic_DNA"/>
</dbReference>
<evidence type="ECO:0000256" key="6">
    <source>
        <dbReference type="SAM" id="Phobius"/>
    </source>
</evidence>
<evidence type="ECO:0000256" key="3">
    <source>
        <dbReference type="ARBA" id="ARBA00022692"/>
    </source>
</evidence>
<feature type="transmembrane region" description="Helical" evidence="6">
    <location>
        <begin position="115"/>
        <end position="132"/>
    </location>
</feature>
<sequence length="347" mass="37086">MHPFVRSNASLIAVGVIGIALLVGLPLALELFTLLRVTLFVIFAILALSLAFIWGYGGILCFGHSAFFGLGAYAYAVSVINVGDSTLPIVIAMALPALLATALGYFMFYARISDVYVGVITLTVTLIFYNVVNSTAGPQYRIGDVHLGGFNGIPNVPSLNVPFDPNAVLGPQDMFWVCMVALMLVYFGLRMLLRMRFGRVLIAVRENESRVEFLGYDARLHKLIAFSIGGAIAGLAGCLFTAWGGFISPTAFSVVQSAQIIIWLMVGGVGTLIGPMIGAALISWLTASLGSQQTVDANVVLGTVLLAFVLLVPKGIAPIVTDRLMPWFLSMCRSKPSVASVSRKDKT</sequence>
<dbReference type="InterPro" id="IPR043428">
    <property type="entry name" value="LivM-like"/>
</dbReference>
<keyword evidence="2" id="KW-1003">Cell membrane</keyword>
<organism evidence="7 8">
    <name type="scientific">Tardiphaga robiniae</name>
    <dbReference type="NCBI Taxonomy" id="943830"/>
    <lineage>
        <taxon>Bacteria</taxon>
        <taxon>Pseudomonadati</taxon>
        <taxon>Pseudomonadota</taxon>
        <taxon>Alphaproteobacteria</taxon>
        <taxon>Hyphomicrobiales</taxon>
        <taxon>Nitrobacteraceae</taxon>
        <taxon>Tardiphaga</taxon>
    </lineage>
</organism>
<evidence type="ECO:0000256" key="5">
    <source>
        <dbReference type="ARBA" id="ARBA00023136"/>
    </source>
</evidence>
<feature type="transmembrane region" description="Helical" evidence="6">
    <location>
        <begin position="260"/>
        <end position="287"/>
    </location>
</feature>
<protein>
    <submittedName>
        <fullName evidence="7">Branched-chain amino acid ABC transporter permease</fullName>
    </submittedName>
</protein>
<evidence type="ECO:0000256" key="2">
    <source>
        <dbReference type="ARBA" id="ARBA00022475"/>
    </source>
</evidence>